<feature type="compositionally biased region" description="Pro residues" evidence="2">
    <location>
        <begin position="312"/>
        <end position="332"/>
    </location>
</feature>
<dbReference type="SUPFAM" id="SSF48452">
    <property type="entry name" value="TPR-like"/>
    <property type="match status" value="1"/>
</dbReference>
<evidence type="ECO:0000313" key="5">
    <source>
        <dbReference type="Proteomes" id="UP000216991"/>
    </source>
</evidence>
<name>A0A255YAI9_9SPHN</name>
<dbReference type="InterPro" id="IPR011990">
    <property type="entry name" value="TPR-like_helical_dom_sf"/>
</dbReference>
<keyword evidence="5" id="KW-1185">Reference proteome</keyword>
<keyword evidence="3" id="KW-0732">Signal</keyword>
<gene>
    <name evidence="4" type="ORF">CHU93_13035</name>
</gene>
<sequence>MMVGRSSLVCAMLLASAASARDLPSDMRSRVSALPGATPGLGPAASVESGLDEGRALLLAANPVQAIAAFRTVLAVDAGNVAALNGLGVAYDRLGRADLARQHFEQALAIEPTAADIAYNLGWSLARAGHDREAIAPLQRAAAGSDPRVAGAARRALAQIAARLEAAAAPAAALPPAAAPLRLAAARIDMVANGEAVLVLPTPQTPAPARAPAPPPTAVAAARPATPRLAAALPPAPVAVPVLPVQRLAAPKGQAEALPAELAARLGDAADLTRPAQPLPPASPTPALATPVAAARAADASPPAQKAQRPVAPAPLPNPAPDPAPALAPPPALAAAPRRNDQALLILAQAAVLPMDHRTLLAPPRRATPQPLLPPSAPADPAADIRRAIARLERLVARIEASRA</sequence>
<feature type="chain" id="PRO_5013078419" evidence="3">
    <location>
        <begin position="21"/>
        <end position="404"/>
    </location>
</feature>
<dbReference type="OrthoDB" id="7190835at2"/>
<dbReference type="Gene3D" id="1.25.40.10">
    <property type="entry name" value="Tetratricopeptide repeat domain"/>
    <property type="match status" value="1"/>
</dbReference>
<evidence type="ECO:0000256" key="1">
    <source>
        <dbReference type="PROSITE-ProRule" id="PRU00339"/>
    </source>
</evidence>
<evidence type="ECO:0000256" key="3">
    <source>
        <dbReference type="SAM" id="SignalP"/>
    </source>
</evidence>
<reference evidence="4 5" key="1">
    <citation type="submission" date="2017-07" db="EMBL/GenBank/DDBJ databases">
        <title>Sandarakinorhabdus cyanobacteriorum sp. nov., a novel bacterium isolated from cyanobacterial aggregates in a eutrophic lake.</title>
        <authorList>
            <person name="Cai H."/>
        </authorList>
    </citation>
    <scope>NUCLEOTIDE SEQUENCE [LARGE SCALE GENOMIC DNA]</scope>
    <source>
        <strain evidence="4 5">TH057</strain>
    </source>
</reference>
<keyword evidence="1" id="KW-0802">TPR repeat</keyword>
<feature type="signal peptide" evidence="3">
    <location>
        <begin position="1"/>
        <end position="20"/>
    </location>
</feature>
<evidence type="ECO:0000313" key="4">
    <source>
        <dbReference type="EMBL" id="OYQ25655.1"/>
    </source>
</evidence>
<feature type="repeat" description="TPR" evidence="1">
    <location>
        <begin position="81"/>
        <end position="114"/>
    </location>
</feature>
<dbReference type="EMBL" id="NOXT01000121">
    <property type="protein sequence ID" value="OYQ25655.1"/>
    <property type="molecule type" value="Genomic_DNA"/>
</dbReference>
<dbReference type="InterPro" id="IPR019734">
    <property type="entry name" value="TPR_rpt"/>
</dbReference>
<dbReference type="AlphaFoldDB" id="A0A255YAI9"/>
<dbReference type="RefSeq" id="WP_094474613.1">
    <property type="nucleotide sequence ID" value="NZ_NOXT01000121.1"/>
</dbReference>
<proteinExistence type="predicted"/>
<organism evidence="4 5">
    <name type="scientific">Sandarakinorhabdus cyanobacteriorum</name>
    <dbReference type="NCBI Taxonomy" id="1981098"/>
    <lineage>
        <taxon>Bacteria</taxon>
        <taxon>Pseudomonadati</taxon>
        <taxon>Pseudomonadota</taxon>
        <taxon>Alphaproteobacteria</taxon>
        <taxon>Sphingomonadales</taxon>
        <taxon>Sphingosinicellaceae</taxon>
        <taxon>Sandarakinorhabdus</taxon>
    </lineage>
</organism>
<accession>A0A255YAI9</accession>
<dbReference type="PROSITE" id="PS50005">
    <property type="entry name" value="TPR"/>
    <property type="match status" value="1"/>
</dbReference>
<dbReference type="SMART" id="SM00028">
    <property type="entry name" value="TPR"/>
    <property type="match status" value="2"/>
</dbReference>
<dbReference type="Proteomes" id="UP000216991">
    <property type="component" value="Unassembled WGS sequence"/>
</dbReference>
<evidence type="ECO:0000256" key="2">
    <source>
        <dbReference type="SAM" id="MobiDB-lite"/>
    </source>
</evidence>
<comment type="caution">
    <text evidence="4">The sequence shown here is derived from an EMBL/GenBank/DDBJ whole genome shotgun (WGS) entry which is preliminary data.</text>
</comment>
<feature type="region of interest" description="Disordered" evidence="2">
    <location>
        <begin position="272"/>
        <end position="333"/>
    </location>
</feature>
<feature type="compositionally biased region" description="Low complexity" evidence="2">
    <location>
        <begin position="285"/>
        <end position="311"/>
    </location>
</feature>
<dbReference type="Pfam" id="PF13432">
    <property type="entry name" value="TPR_16"/>
    <property type="match status" value="1"/>
</dbReference>
<protein>
    <submittedName>
        <fullName evidence="4">Uncharacterized protein</fullName>
    </submittedName>
</protein>